<keyword evidence="2" id="KW-1185">Reference proteome</keyword>
<dbReference type="EMBL" id="KL584761">
    <property type="protein sequence ID" value="KEQ94709.1"/>
    <property type="molecule type" value="Genomic_DNA"/>
</dbReference>
<evidence type="ECO:0000313" key="1">
    <source>
        <dbReference type="EMBL" id="KEQ94709.1"/>
    </source>
</evidence>
<reference evidence="1 2" key="1">
    <citation type="journal article" date="2014" name="BMC Genomics">
        <title>Genome sequencing of four Aureobasidium pullulans varieties: biotechnological potential, stress tolerance, and description of new species.</title>
        <authorList>
            <person name="Gostin Ar C."/>
            <person name="Ohm R.A."/>
            <person name="Kogej T."/>
            <person name="Sonjak S."/>
            <person name="Turk M."/>
            <person name="Zajc J."/>
            <person name="Zalar P."/>
            <person name="Grube M."/>
            <person name="Sun H."/>
            <person name="Han J."/>
            <person name="Sharma A."/>
            <person name="Chiniquy J."/>
            <person name="Ngan C.Y."/>
            <person name="Lipzen A."/>
            <person name="Barry K."/>
            <person name="Grigoriev I.V."/>
            <person name="Gunde-Cimerman N."/>
        </authorList>
    </citation>
    <scope>NUCLEOTIDE SEQUENCE [LARGE SCALE GENOMIC DNA]</scope>
    <source>
        <strain evidence="1 2">EXF-2481</strain>
    </source>
</reference>
<dbReference type="HOGENOM" id="CLU_1209612_0_0_1"/>
<name>A0A074YF93_AURSE</name>
<dbReference type="AlphaFoldDB" id="A0A074YF93"/>
<evidence type="ECO:0000313" key="2">
    <source>
        <dbReference type="Proteomes" id="UP000030641"/>
    </source>
</evidence>
<dbReference type="Proteomes" id="UP000030641">
    <property type="component" value="Unassembled WGS sequence"/>
</dbReference>
<dbReference type="InParanoid" id="A0A074YF93"/>
<accession>A0A074YF93</accession>
<dbReference type="RefSeq" id="XP_013343322.1">
    <property type="nucleotide sequence ID" value="XM_013487868.1"/>
</dbReference>
<dbReference type="STRING" id="1043005.A0A074YF93"/>
<dbReference type="GeneID" id="25362977"/>
<gene>
    <name evidence="1" type="ORF">AUEXF2481DRAFT_253699</name>
</gene>
<protein>
    <submittedName>
        <fullName evidence="1">Uncharacterized protein</fullName>
    </submittedName>
</protein>
<proteinExistence type="predicted"/>
<organism evidence="1 2">
    <name type="scientific">Aureobasidium subglaciale (strain EXF-2481)</name>
    <name type="common">Aureobasidium pullulans var. subglaciale</name>
    <dbReference type="NCBI Taxonomy" id="1043005"/>
    <lineage>
        <taxon>Eukaryota</taxon>
        <taxon>Fungi</taxon>
        <taxon>Dikarya</taxon>
        <taxon>Ascomycota</taxon>
        <taxon>Pezizomycotina</taxon>
        <taxon>Dothideomycetes</taxon>
        <taxon>Dothideomycetidae</taxon>
        <taxon>Dothideales</taxon>
        <taxon>Saccotheciaceae</taxon>
        <taxon>Aureobasidium</taxon>
    </lineage>
</organism>
<sequence>MALGYDFQNHTGWLVPQISLLLHLCHAYFARLSNLRAQADPIPCARPSTDVALNSNLQVTRDTKQAPKKKHGLTKEIHFSELQDQILEPGDGSALRVLAPSDCPSIKAWSEITQKVDGLLVCRNLDQAIKLAGPCCYPRTTTTPSPQPSNGQPIPAPSSMQTFCSSCVRVPEGQGYLVAHTWCLQNVLGRTSPVPGKDMATWIRNGKPFDPILHDANESIWAHPEKVLQ</sequence>
<dbReference type="OrthoDB" id="1577640at2759"/>